<dbReference type="RefSeq" id="WP_145272209.1">
    <property type="nucleotide sequence ID" value="NZ_CP036426.1"/>
</dbReference>
<evidence type="ECO:0000313" key="3">
    <source>
        <dbReference type="Proteomes" id="UP000317835"/>
    </source>
</evidence>
<dbReference type="PROSITE" id="PS51257">
    <property type="entry name" value="PROKAR_LIPOPROTEIN"/>
    <property type="match status" value="1"/>
</dbReference>
<dbReference type="AlphaFoldDB" id="A0A518H5P3"/>
<evidence type="ECO:0000313" key="2">
    <source>
        <dbReference type="EMBL" id="QDV36138.1"/>
    </source>
</evidence>
<name>A0A518H5P3_9BACT</name>
<evidence type="ECO:0000256" key="1">
    <source>
        <dbReference type="SAM" id="SignalP"/>
    </source>
</evidence>
<keyword evidence="3" id="KW-1185">Reference proteome</keyword>
<dbReference type="KEGG" id="tpla:ElP_40520"/>
<proteinExistence type="predicted"/>
<feature type="signal peptide" evidence="1">
    <location>
        <begin position="1"/>
        <end position="22"/>
    </location>
</feature>
<organism evidence="2 3">
    <name type="scientific">Tautonia plasticadhaerens</name>
    <dbReference type="NCBI Taxonomy" id="2527974"/>
    <lineage>
        <taxon>Bacteria</taxon>
        <taxon>Pseudomonadati</taxon>
        <taxon>Planctomycetota</taxon>
        <taxon>Planctomycetia</taxon>
        <taxon>Isosphaerales</taxon>
        <taxon>Isosphaeraceae</taxon>
        <taxon>Tautonia</taxon>
    </lineage>
</organism>
<evidence type="ECO:0008006" key="4">
    <source>
        <dbReference type="Google" id="ProtNLM"/>
    </source>
</evidence>
<gene>
    <name evidence="2" type="ORF">ElP_40520</name>
</gene>
<accession>A0A518H5P3</accession>
<dbReference type="EMBL" id="CP036426">
    <property type="protein sequence ID" value="QDV36138.1"/>
    <property type="molecule type" value="Genomic_DNA"/>
</dbReference>
<dbReference type="Proteomes" id="UP000317835">
    <property type="component" value="Chromosome"/>
</dbReference>
<sequence length="60" mass="6301" precursor="true">MAIPRVRGVIMLAVLGSFTAGFGCGGAEEGTTVQVDKEQEKQLTDSMESYYTKGAGKSAQ</sequence>
<protein>
    <recommendedName>
        <fullName evidence="4">Secreted protein</fullName>
    </recommendedName>
</protein>
<feature type="chain" id="PRO_5022197096" description="Secreted protein" evidence="1">
    <location>
        <begin position="23"/>
        <end position="60"/>
    </location>
</feature>
<keyword evidence="1" id="KW-0732">Signal</keyword>
<reference evidence="2 3" key="1">
    <citation type="submission" date="2019-02" db="EMBL/GenBank/DDBJ databases">
        <title>Deep-cultivation of Planctomycetes and their phenomic and genomic characterization uncovers novel biology.</title>
        <authorList>
            <person name="Wiegand S."/>
            <person name="Jogler M."/>
            <person name="Boedeker C."/>
            <person name="Pinto D."/>
            <person name="Vollmers J."/>
            <person name="Rivas-Marin E."/>
            <person name="Kohn T."/>
            <person name="Peeters S.H."/>
            <person name="Heuer A."/>
            <person name="Rast P."/>
            <person name="Oberbeckmann S."/>
            <person name="Bunk B."/>
            <person name="Jeske O."/>
            <person name="Meyerdierks A."/>
            <person name="Storesund J.E."/>
            <person name="Kallscheuer N."/>
            <person name="Luecker S."/>
            <person name="Lage O.M."/>
            <person name="Pohl T."/>
            <person name="Merkel B.J."/>
            <person name="Hornburger P."/>
            <person name="Mueller R.-W."/>
            <person name="Bruemmer F."/>
            <person name="Labrenz M."/>
            <person name="Spormann A.M."/>
            <person name="Op den Camp H."/>
            <person name="Overmann J."/>
            <person name="Amann R."/>
            <person name="Jetten M.S.M."/>
            <person name="Mascher T."/>
            <person name="Medema M.H."/>
            <person name="Devos D.P."/>
            <person name="Kaster A.-K."/>
            <person name="Ovreas L."/>
            <person name="Rohde M."/>
            <person name="Galperin M.Y."/>
            <person name="Jogler C."/>
        </authorList>
    </citation>
    <scope>NUCLEOTIDE SEQUENCE [LARGE SCALE GENOMIC DNA]</scope>
    <source>
        <strain evidence="2 3">ElP</strain>
    </source>
</reference>